<dbReference type="PaxDb" id="6945-B7PD48"/>
<accession>B7PD48</accession>
<gene>
    <name evidence="1" type="ORF">IscW_ISCW017375</name>
</gene>
<organism>
    <name type="scientific">Ixodes scapularis</name>
    <name type="common">Black-legged tick</name>
    <name type="synonym">Deer tick</name>
    <dbReference type="NCBI Taxonomy" id="6945"/>
    <lineage>
        <taxon>Eukaryota</taxon>
        <taxon>Metazoa</taxon>
        <taxon>Ecdysozoa</taxon>
        <taxon>Arthropoda</taxon>
        <taxon>Chelicerata</taxon>
        <taxon>Arachnida</taxon>
        <taxon>Acari</taxon>
        <taxon>Parasitiformes</taxon>
        <taxon>Ixodida</taxon>
        <taxon>Ixodoidea</taxon>
        <taxon>Ixodidae</taxon>
        <taxon>Ixodinae</taxon>
        <taxon>Ixodes</taxon>
    </lineage>
</organism>
<reference evidence="2" key="2">
    <citation type="submission" date="2020-05" db="UniProtKB">
        <authorList>
            <consortium name="EnsemblMetazoa"/>
        </authorList>
    </citation>
    <scope>IDENTIFICATION</scope>
    <source>
        <strain evidence="2">wikel</strain>
    </source>
</reference>
<dbReference type="EnsemblMetazoa" id="ISCW017375-RA">
    <property type="protein sequence ID" value="ISCW017375-PA"/>
    <property type="gene ID" value="ISCW017375"/>
</dbReference>
<name>B7PD48_IXOSC</name>
<dbReference type="AlphaFoldDB" id="B7PD48"/>
<protein>
    <submittedName>
        <fullName evidence="1 2">Uncharacterized protein</fullName>
    </submittedName>
</protein>
<evidence type="ECO:0000313" key="3">
    <source>
        <dbReference type="Proteomes" id="UP000001555"/>
    </source>
</evidence>
<keyword evidence="3" id="KW-1185">Reference proteome</keyword>
<dbReference type="InParanoid" id="B7PD48"/>
<sequence length="117" mass="12903">MHRTDRLRRWSAGTLILTDQTSPSQSTQLQCPSSVLRWPAASDVGGPAPQARSLGGLGRPRRVPLFIFIDSPPFFVVLFIHGEARNTEDSGVPFVVASNRRDARGPDEIADEERMCT</sequence>
<dbReference type="Proteomes" id="UP000001555">
    <property type="component" value="Unassembled WGS sequence"/>
</dbReference>
<dbReference type="EMBL" id="ABJB011137826">
    <property type="status" value="NOT_ANNOTATED_CDS"/>
    <property type="molecule type" value="Genomic_DNA"/>
</dbReference>
<reference evidence="1 3" key="1">
    <citation type="submission" date="2008-03" db="EMBL/GenBank/DDBJ databases">
        <title>Annotation of Ixodes scapularis.</title>
        <authorList>
            <consortium name="Ixodes scapularis Genome Project Consortium"/>
            <person name="Caler E."/>
            <person name="Hannick L.I."/>
            <person name="Bidwell S."/>
            <person name="Joardar V."/>
            <person name="Thiagarajan M."/>
            <person name="Amedeo P."/>
            <person name="Galinsky K.J."/>
            <person name="Schobel S."/>
            <person name="Inman J."/>
            <person name="Hostetler J."/>
            <person name="Miller J."/>
            <person name="Hammond M."/>
            <person name="Megy K."/>
            <person name="Lawson D."/>
            <person name="Kodira C."/>
            <person name="Sutton G."/>
            <person name="Meyer J."/>
            <person name="Hill C.A."/>
            <person name="Birren B."/>
            <person name="Nene V."/>
            <person name="Collins F."/>
            <person name="Alarcon-Chaidez F."/>
            <person name="Wikel S."/>
            <person name="Strausberg R."/>
        </authorList>
    </citation>
    <scope>NUCLEOTIDE SEQUENCE [LARGE SCALE GENOMIC DNA]</scope>
    <source>
        <strain evidence="3">Wikel</strain>
        <strain evidence="1">Wikel colony</strain>
    </source>
</reference>
<proteinExistence type="predicted"/>
<dbReference type="HOGENOM" id="CLU_2087446_0_0_1"/>
<evidence type="ECO:0000313" key="2">
    <source>
        <dbReference type="EnsemblMetazoa" id="ISCW017375-PA"/>
    </source>
</evidence>
<dbReference type="VEuPathDB" id="VectorBase:ISCW017375"/>
<dbReference type="EMBL" id="DS688322">
    <property type="protein sequence ID" value="EEC04520.1"/>
    <property type="molecule type" value="Genomic_DNA"/>
</dbReference>
<evidence type="ECO:0000313" key="1">
    <source>
        <dbReference type="EMBL" id="EEC04520.1"/>
    </source>
</evidence>